<feature type="site" description="Important for catalytic activity" evidence="7">
    <location>
        <position position="255"/>
    </location>
</feature>
<dbReference type="NCBIfam" id="TIGR00247">
    <property type="entry name" value="endolytic transglycosylase MltG"/>
    <property type="match status" value="1"/>
</dbReference>
<keyword evidence="9" id="KW-1185">Reference proteome</keyword>
<dbReference type="PANTHER" id="PTHR30518">
    <property type="entry name" value="ENDOLYTIC MUREIN TRANSGLYCOSYLASE"/>
    <property type="match status" value="1"/>
</dbReference>
<dbReference type="Pfam" id="PF02618">
    <property type="entry name" value="YceG"/>
    <property type="match status" value="1"/>
</dbReference>
<evidence type="ECO:0000256" key="3">
    <source>
        <dbReference type="ARBA" id="ARBA00022989"/>
    </source>
</evidence>
<organism evidence="8 9">
    <name type="scientific">Halovulum dunhuangense</name>
    <dbReference type="NCBI Taxonomy" id="1505036"/>
    <lineage>
        <taxon>Bacteria</taxon>
        <taxon>Pseudomonadati</taxon>
        <taxon>Pseudomonadota</taxon>
        <taxon>Alphaproteobacteria</taxon>
        <taxon>Rhodobacterales</taxon>
        <taxon>Paracoccaceae</taxon>
        <taxon>Halovulum</taxon>
    </lineage>
</organism>
<evidence type="ECO:0000313" key="9">
    <source>
        <dbReference type="Proteomes" id="UP000572377"/>
    </source>
</evidence>
<comment type="function">
    <text evidence="7">Functions as a peptidoglycan terminase that cleaves nascent peptidoglycan strands endolytically to terminate their elongation.</text>
</comment>
<proteinExistence type="inferred from homology"/>
<comment type="caution">
    <text evidence="8">The sequence shown here is derived from an EMBL/GenBank/DDBJ whole genome shotgun (WGS) entry which is preliminary data.</text>
</comment>
<evidence type="ECO:0000256" key="6">
    <source>
        <dbReference type="ARBA" id="ARBA00023316"/>
    </source>
</evidence>
<accession>A0A849L5X7</accession>
<keyword evidence="7" id="KW-0997">Cell inner membrane</keyword>
<reference evidence="8 9" key="1">
    <citation type="submission" date="2020-05" db="EMBL/GenBank/DDBJ databases">
        <title>Gimesia benthica sp. nov., a novel planctomycete isolated from a deep-sea water sample of the Northwest Indian Ocean.</title>
        <authorList>
            <person name="Wang J."/>
            <person name="Ruan C."/>
            <person name="Song L."/>
            <person name="Zhu Y."/>
            <person name="Li A."/>
            <person name="Zheng X."/>
            <person name="Wang L."/>
            <person name="Lu Z."/>
            <person name="Huang Y."/>
            <person name="Du W."/>
            <person name="Zhou Y."/>
            <person name="Huang L."/>
            <person name="Dai X."/>
        </authorList>
    </citation>
    <scope>NUCLEOTIDE SEQUENCE [LARGE SCALE GENOMIC DNA]</scope>
    <source>
        <strain evidence="8 9">YYQ-30</strain>
    </source>
</reference>
<dbReference type="GO" id="GO:0008932">
    <property type="term" value="F:lytic endotransglycosylase activity"/>
    <property type="evidence" value="ECO:0007669"/>
    <property type="project" value="UniProtKB-UniRule"/>
</dbReference>
<dbReference type="GO" id="GO:0071555">
    <property type="term" value="P:cell wall organization"/>
    <property type="evidence" value="ECO:0007669"/>
    <property type="project" value="UniProtKB-KW"/>
</dbReference>
<keyword evidence="4 7" id="KW-0472">Membrane</keyword>
<keyword evidence="3 7" id="KW-1133">Transmembrane helix</keyword>
<evidence type="ECO:0000256" key="5">
    <source>
        <dbReference type="ARBA" id="ARBA00023239"/>
    </source>
</evidence>
<protein>
    <recommendedName>
        <fullName evidence="7">Endolytic murein transglycosylase</fullName>
        <ecNumber evidence="7">4.2.2.29</ecNumber>
    </recommendedName>
    <alternativeName>
        <fullName evidence="7">Peptidoglycan lytic transglycosylase</fullName>
    </alternativeName>
    <alternativeName>
        <fullName evidence="7">Peptidoglycan polymerization terminase</fullName>
    </alternativeName>
</protein>
<dbReference type="AlphaFoldDB" id="A0A849L5X7"/>
<keyword evidence="1 7" id="KW-1003">Cell membrane</keyword>
<dbReference type="PANTHER" id="PTHR30518:SF2">
    <property type="entry name" value="ENDOLYTIC MUREIN TRANSGLYCOSYLASE"/>
    <property type="match status" value="1"/>
</dbReference>
<dbReference type="Proteomes" id="UP000572377">
    <property type="component" value="Unassembled WGS sequence"/>
</dbReference>
<keyword evidence="2 7" id="KW-0812">Transmembrane</keyword>
<keyword evidence="6 7" id="KW-0961">Cell wall biogenesis/degradation</keyword>
<evidence type="ECO:0000256" key="2">
    <source>
        <dbReference type="ARBA" id="ARBA00022692"/>
    </source>
</evidence>
<evidence type="ECO:0000313" key="8">
    <source>
        <dbReference type="EMBL" id="NNU81898.1"/>
    </source>
</evidence>
<evidence type="ECO:0000256" key="1">
    <source>
        <dbReference type="ARBA" id="ARBA00022475"/>
    </source>
</evidence>
<keyword evidence="5 7" id="KW-0456">Lyase</keyword>
<evidence type="ECO:0000256" key="7">
    <source>
        <dbReference type="HAMAP-Rule" id="MF_02065"/>
    </source>
</evidence>
<dbReference type="HAMAP" id="MF_02065">
    <property type="entry name" value="MltG"/>
    <property type="match status" value="1"/>
</dbReference>
<name>A0A849L5X7_9RHOB</name>
<evidence type="ECO:0000256" key="4">
    <source>
        <dbReference type="ARBA" id="ARBA00023136"/>
    </source>
</evidence>
<dbReference type="CDD" id="cd08010">
    <property type="entry name" value="MltG_like"/>
    <property type="match status" value="1"/>
</dbReference>
<comment type="catalytic activity">
    <reaction evidence="7">
        <text>a peptidoglycan chain = a peptidoglycan chain with N-acetyl-1,6-anhydromuramyl-[peptide] at the reducing end + a peptidoglycan chain with N-acetylglucosamine at the non-reducing end.</text>
        <dbReference type="EC" id="4.2.2.29"/>
    </reaction>
</comment>
<dbReference type="Gene3D" id="3.30.160.60">
    <property type="entry name" value="Classic Zinc Finger"/>
    <property type="match status" value="1"/>
</dbReference>
<dbReference type="Gene3D" id="3.30.1490.480">
    <property type="entry name" value="Endolytic murein transglycosylase"/>
    <property type="match status" value="1"/>
</dbReference>
<dbReference type="InterPro" id="IPR003770">
    <property type="entry name" value="MLTG-like"/>
</dbReference>
<dbReference type="GO" id="GO:0005886">
    <property type="term" value="C:plasma membrane"/>
    <property type="evidence" value="ECO:0007669"/>
    <property type="project" value="UniProtKB-SubCell"/>
</dbReference>
<gene>
    <name evidence="7 8" type="primary">mltG</name>
    <name evidence="8" type="ORF">HMH01_15785</name>
</gene>
<sequence>MARHIAANALTFLILGLVVVLGLLKWGNDTFNGPGPLAEAAVVEVPRGANLARVTQALTEAGAIRNETVFRIGARYTGQDDELKFGLYRIPAGASMVEILDQLTSGTAAAARFEATFTINNGGVGLRLRDLLAEAPQEQPETLEDALERVTALEEDGQSVAFRVSVSEGLTVFQVIEGLRAIPVMEGEITEVPSEGMLAPDTYAFNEGADRAALVAQMRAAQEARIAAAWEGRDAGLPIDTPEELLVLASIIEKETGVPQERGTVAAVFVNRLNRGMRLQTDPTIIYGITRGQSVFDRPIRRSDIDGVTESREHGAVEYNTYQVDGLPPGPIANPGRASLEAAASPEASNFIYFVADGTGGHAFAETLEEHNRNVANYRRLQNGQ</sequence>
<feature type="transmembrane region" description="Helical" evidence="7">
    <location>
        <begin position="7"/>
        <end position="27"/>
    </location>
</feature>
<dbReference type="EC" id="4.2.2.29" evidence="7"/>
<dbReference type="EMBL" id="JABFBC010000003">
    <property type="protein sequence ID" value="NNU81898.1"/>
    <property type="molecule type" value="Genomic_DNA"/>
</dbReference>
<dbReference type="GO" id="GO:0009252">
    <property type="term" value="P:peptidoglycan biosynthetic process"/>
    <property type="evidence" value="ECO:0007669"/>
    <property type="project" value="UniProtKB-UniRule"/>
</dbReference>
<comment type="subcellular location">
    <subcellularLocation>
        <location evidence="7">Cell inner membrane</location>
        <topology evidence="7">Single-pass membrane protein</topology>
    </subcellularLocation>
</comment>
<dbReference type="RefSeq" id="WP_171326754.1">
    <property type="nucleotide sequence ID" value="NZ_JABFBC010000003.1"/>
</dbReference>
<comment type="similarity">
    <text evidence="7">Belongs to the transglycosylase MltG family.</text>
</comment>